<dbReference type="AlphaFoldDB" id="A0AAV2QSJ6"/>
<gene>
    <name evidence="3" type="ORF">MNOR_LOCUS15494</name>
</gene>
<accession>A0AAV2QSJ6</accession>
<evidence type="ECO:0000256" key="2">
    <source>
        <dbReference type="SAM" id="SignalP"/>
    </source>
</evidence>
<name>A0AAV2QSJ6_MEGNR</name>
<sequence>MVLLSLPRTSLVVIIALGAQVHCGHVFFPTSNEAVDTHQAQTTQEHLNVHPGISEPRVLFAQNTQDDTISSTQNDAIEQESLEESPEARGLWESDLFFLQKLSGLFGGNDTPKRKRIRPQNIRPELLPPSLANRRNGLQHPRQPIQNAGQNHLMRHPAALANTLTAPRPHWDAQQGESNRIAVKVPPQPRPVRPEETIQNVAPAESFPYQFVRPDQPEGFTDKRKPIKQQPNASVIKRQPVLIRNKFPGKAPKPVLLNGPDPSRKTVVVQSQAPNSFLQLGSSNASKYNSATSSTSGRYFKYNSATPSTSGRYSTNYYWSTSTNKL</sequence>
<protein>
    <submittedName>
        <fullName evidence="3">Uncharacterized protein</fullName>
    </submittedName>
</protein>
<keyword evidence="2" id="KW-0732">Signal</keyword>
<feature type="chain" id="PRO_5044010751" evidence="2">
    <location>
        <begin position="24"/>
        <end position="326"/>
    </location>
</feature>
<feature type="signal peptide" evidence="2">
    <location>
        <begin position="1"/>
        <end position="23"/>
    </location>
</feature>
<comment type="caution">
    <text evidence="3">The sequence shown here is derived from an EMBL/GenBank/DDBJ whole genome shotgun (WGS) entry which is preliminary data.</text>
</comment>
<evidence type="ECO:0000313" key="4">
    <source>
        <dbReference type="Proteomes" id="UP001497623"/>
    </source>
</evidence>
<keyword evidence="4" id="KW-1185">Reference proteome</keyword>
<dbReference type="Proteomes" id="UP001497623">
    <property type="component" value="Unassembled WGS sequence"/>
</dbReference>
<evidence type="ECO:0000313" key="3">
    <source>
        <dbReference type="EMBL" id="CAL4095808.1"/>
    </source>
</evidence>
<reference evidence="3 4" key="1">
    <citation type="submission" date="2024-05" db="EMBL/GenBank/DDBJ databases">
        <authorList>
            <person name="Wallberg A."/>
        </authorList>
    </citation>
    <scope>NUCLEOTIDE SEQUENCE [LARGE SCALE GENOMIC DNA]</scope>
</reference>
<feature type="region of interest" description="Disordered" evidence="1">
    <location>
        <begin position="169"/>
        <end position="194"/>
    </location>
</feature>
<organism evidence="3 4">
    <name type="scientific">Meganyctiphanes norvegica</name>
    <name type="common">Northern krill</name>
    <name type="synonym">Thysanopoda norvegica</name>
    <dbReference type="NCBI Taxonomy" id="48144"/>
    <lineage>
        <taxon>Eukaryota</taxon>
        <taxon>Metazoa</taxon>
        <taxon>Ecdysozoa</taxon>
        <taxon>Arthropoda</taxon>
        <taxon>Crustacea</taxon>
        <taxon>Multicrustacea</taxon>
        <taxon>Malacostraca</taxon>
        <taxon>Eumalacostraca</taxon>
        <taxon>Eucarida</taxon>
        <taxon>Euphausiacea</taxon>
        <taxon>Euphausiidae</taxon>
        <taxon>Meganyctiphanes</taxon>
    </lineage>
</organism>
<feature type="region of interest" description="Disordered" evidence="1">
    <location>
        <begin position="109"/>
        <end position="145"/>
    </location>
</feature>
<dbReference type="EMBL" id="CAXKWB010009708">
    <property type="protein sequence ID" value="CAL4095808.1"/>
    <property type="molecule type" value="Genomic_DNA"/>
</dbReference>
<evidence type="ECO:0000256" key="1">
    <source>
        <dbReference type="SAM" id="MobiDB-lite"/>
    </source>
</evidence>
<proteinExistence type="predicted"/>